<dbReference type="SUPFAM" id="SSF56281">
    <property type="entry name" value="Metallo-hydrolase/oxidoreductase"/>
    <property type="match status" value="1"/>
</dbReference>
<evidence type="ECO:0000256" key="4">
    <source>
        <dbReference type="ARBA" id="ARBA00022801"/>
    </source>
</evidence>
<dbReference type="GO" id="GO:0102007">
    <property type="term" value="F:acyl-L-homoserine-lactone lactonohydrolase activity"/>
    <property type="evidence" value="ECO:0007669"/>
    <property type="project" value="UniProtKB-EC"/>
</dbReference>
<comment type="similarity">
    <text evidence="2">Belongs to the metallo-beta-lactamase superfamily.</text>
</comment>
<dbReference type="Proteomes" id="UP001162834">
    <property type="component" value="Chromosome"/>
</dbReference>
<dbReference type="InterPro" id="IPR036866">
    <property type="entry name" value="RibonucZ/Hydroxyglut_hydro"/>
</dbReference>
<dbReference type="CDD" id="cd07729">
    <property type="entry name" value="AHL_lactonase_MBL-fold"/>
    <property type="match status" value="1"/>
</dbReference>
<name>A0A9E6XW50_9ACTN</name>
<evidence type="ECO:0000256" key="3">
    <source>
        <dbReference type="ARBA" id="ARBA00022723"/>
    </source>
</evidence>
<dbReference type="AlphaFoldDB" id="A0A9E6XW50"/>
<organism evidence="7 8">
    <name type="scientific">Capillimicrobium parvum</name>
    <dbReference type="NCBI Taxonomy" id="2884022"/>
    <lineage>
        <taxon>Bacteria</taxon>
        <taxon>Bacillati</taxon>
        <taxon>Actinomycetota</taxon>
        <taxon>Thermoleophilia</taxon>
        <taxon>Solirubrobacterales</taxon>
        <taxon>Capillimicrobiaceae</taxon>
        <taxon>Capillimicrobium</taxon>
    </lineage>
</organism>
<dbReference type="PANTHER" id="PTHR42978">
    <property type="entry name" value="QUORUM-QUENCHING LACTONASE YTNP-RELATED-RELATED"/>
    <property type="match status" value="1"/>
</dbReference>
<dbReference type="InterPro" id="IPR051013">
    <property type="entry name" value="MBL_superfamily_lactonases"/>
</dbReference>
<evidence type="ECO:0000259" key="6">
    <source>
        <dbReference type="SMART" id="SM00849"/>
    </source>
</evidence>
<dbReference type="PANTHER" id="PTHR42978:SF7">
    <property type="entry name" value="METALLO-HYDROLASE RV2300C-RELATED"/>
    <property type="match status" value="1"/>
</dbReference>
<sequence length="260" mass="28529">MWEIVAIRYGQATLPRSVLFHHYGAYDEPDAPQDMAYYVYVLRSDERTLLVDTGFRPETVARRPGRSGIVELPDALARLGIDARSIDEIIVTHFHWDHTGNLHRFPGAGLVVPEAEAAFWSTPVARHAPFWSHVESDDVELLLSAQREGRARTTGADETVAPGIRAITVGGHSPGQQVLVVDTARGPVVLTSDAVHLYEELELGRPFGIVVDLREMYAAYELVRGLEADGALVVPGHDPEVTRRFPSVGGDAGSFAFRIA</sequence>
<reference evidence="7" key="1">
    <citation type="journal article" date="2022" name="Int. J. Syst. Evol. Microbiol.">
        <title>Pseudomonas aegrilactucae sp. nov. and Pseudomonas morbosilactucae sp. nov., pathogens causing bacterial rot of lettuce in Japan.</title>
        <authorList>
            <person name="Sawada H."/>
            <person name="Fujikawa T."/>
            <person name="Satou M."/>
        </authorList>
    </citation>
    <scope>NUCLEOTIDE SEQUENCE</scope>
    <source>
        <strain evidence="7">0166_1</strain>
    </source>
</reference>
<keyword evidence="4 7" id="KW-0378">Hydrolase</keyword>
<evidence type="ECO:0000313" key="8">
    <source>
        <dbReference type="Proteomes" id="UP001162834"/>
    </source>
</evidence>
<dbReference type="EMBL" id="CP087164">
    <property type="protein sequence ID" value="UGS35538.1"/>
    <property type="molecule type" value="Genomic_DNA"/>
</dbReference>
<dbReference type="KEGG" id="sbae:DSM104329_01931"/>
<evidence type="ECO:0000313" key="7">
    <source>
        <dbReference type="EMBL" id="UGS35538.1"/>
    </source>
</evidence>
<gene>
    <name evidence="7" type="primary">aiiA</name>
    <name evidence="7" type="ORF">DSM104329_01931</name>
</gene>
<dbReference type="GO" id="GO:0046872">
    <property type="term" value="F:metal ion binding"/>
    <property type="evidence" value="ECO:0007669"/>
    <property type="project" value="UniProtKB-KW"/>
</dbReference>
<accession>A0A9E6XW50</accession>
<comment type="cofactor">
    <cofactor evidence="1">
        <name>Zn(2+)</name>
        <dbReference type="ChEBI" id="CHEBI:29105"/>
    </cofactor>
</comment>
<proteinExistence type="inferred from homology"/>
<dbReference type="Pfam" id="PF00753">
    <property type="entry name" value="Lactamase_B"/>
    <property type="match status" value="1"/>
</dbReference>
<evidence type="ECO:0000256" key="2">
    <source>
        <dbReference type="ARBA" id="ARBA00007749"/>
    </source>
</evidence>
<protein>
    <submittedName>
        <fullName evidence="7">N-acyl homoserine lactonase</fullName>
        <ecNumber evidence="7">3.1.1.81</ecNumber>
    </submittedName>
</protein>
<keyword evidence="5" id="KW-0862">Zinc</keyword>
<keyword evidence="3" id="KW-0479">Metal-binding</keyword>
<dbReference type="Gene3D" id="3.60.15.10">
    <property type="entry name" value="Ribonuclease Z/Hydroxyacylglutathione hydrolase-like"/>
    <property type="match status" value="1"/>
</dbReference>
<keyword evidence="8" id="KW-1185">Reference proteome</keyword>
<evidence type="ECO:0000256" key="5">
    <source>
        <dbReference type="ARBA" id="ARBA00022833"/>
    </source>
</evidence>
<dbReference type="EC" id="3.1.1.81" evidence="7"/>
<dbReference type="SMART" id="SM00849">
    <property type="entry name" value="Lactamase_B"/>
    <property type="match status" value="1"/>
</dbReference>
<dbReference type="InterPro" id="IPR001279">
    <property type="entry name" value="Metallo-B-lactamas"/>
</dbReference>
<evidence type="ECO:0000256" key="1">
    <source>
        <dbReference type="ARBA" id="ARBA00001947"/>
    </source>
</evidence>
<feature type="domain" description="Metallo-beta-lactamase" evidence="6">
    <location>
        <begin position="36"/>
        <end position="237"/>
    </location>
</feature>